<dbReference type="STRING" id="1353952.A0A165IAG8"/>
<protein>
    <submittedName>
        <fullName evidence="2">Uncharacterized protein</fullName>
    </submittedName>
</protein>
<keyword evidence="1" id="KW-0472">Membrane</keyword>
<evidence type="ECO:0000313" key="3">
    <source>
        <dbReference type="Proteomes" id="UP000076842"/>
    </source>
</evidence>
<feature type="transmembrane region" description="Helical" evidence="1">
    <location>
        <begin position="12"/>
        <end position="31"/>
    </location>
</feature>
<dbReference type="Pfam" id="PF13826">
    <property type="entry name" value="Monooxy_af470-like"/>
    <property type="match status" value="1"/>
</dbReference>
<keyword evidence="1" id="KW-0812">Transmembrane</keyword>
<gene>
    <name evidence="2" type="ORF">CALCODRAFT_533175</name>
</gene>
<name>A0A165IAG8_9BASI</name>
<keyword evidence="1" id="KW-1133">Transmembrane helix</keyword>
<reference evidence="2 3" key="1">
    <citation type="journal article" date="2016" name="Mol. Biol. Evol.">
        <title>Comparative Genomics of Early-Diverging Mushroom-Forming Fungi Provides Insights into the Origins of Lignocellulose Decay Capabilities.</title>
        <authorList>
            <person name="Nagy L.G."/>
            <person name="Riley R."/>
            <person name="Tritt A."/>
            <person name="Adam C."/>
            <person name="Daum C."/>
            <person name="Floudas D."/>
            <person name="Sun H."/>
            <person name="Yadav J.S."/>
            <person name="Pangilinan J."/>
            <person name="Larsson K.H."/>
            <person name="Matsuura K."/>
            <person name="Barry K."/>
            <person name="Labutti K."/>
            <person name="Kuo R."/>
            <person name="Ohm R.A."/>
            <person name="Bhattacharya S.S."/>
            <person name="Shirouzu T."/>
            <person name="Yoshinaga Y."/>
            <person name="Martin F.M."/>
            <person name="Grigoriev I.V."/>
            <person name="Hibbett D.S."/>
        </authorList>
    </citation>
    <scope>NUCLEOTIDE SEQUENCE [LARGE SCALE GENOMIC DNA]</scope>
    <source>
        <strain evidence="2 3">HHB12733</strain>
    </source>
</reference>
<dbReference type="OrthoDB" id="3202396at2759"/>
<dbReference type="InterPro" id="IPR025444">
    <property type="entry name" value="Monooxy_af470"/>
</dbReference>
<evidence type="ECO:0000256" key="1">
    <source>
        <dbReference type="SAM" id="Phobius"/>
    </source>
</evidence>
<proteinExistence type="predicted"/>
<keyword evidence="3" id="KW-1185">Reference proteome</keyword>
<dbReference type="InParanoid" id="A0A165IAG8"/>
<sequence>MLRDNFQLSTWVLLGAALVGTSFFIVGPSAFYGVLGVYALIAWRLVETLVMTIGWVPNKWLKNVIPGELVTSLLVRSALMPAIIREVHSPVAPTGFLGMSTFLGTEREANNLIITLMYFRTTEGLHKFALSQVHRDTWNWWLDIQKKYPHLSIMHETYDVPPRHWEAIYVHSHKAGLSGASMKMEEKDEEGRDLWWSTPINAARGRFRSSKGRMGWSEGDDNEKVGFMEYH</sequence>
<dbReference type="EMBL" id="KV423932">
    <property type="protein sequence ID" value="KZT60322.1"/>
    <property type="molecule type" value="Genomic_DNA"/>
</dbReference>
<organism evidence="2 3">
    <name type="scientific">Calocera cornea HHB12733</name>
    <dbReference type="NCBI Taxonomy" id="1353952"/>
    <lineage>
        <taxon>Eukaryota</taxon>
        <taxon>Fungi</taxon>
        <taxon>Dikarya</taxon>
        <taxon>Basidiomycota</taxon>
        <taxon>Agaricomycotina</taxon>
        <taxon>Dacrymycetes</taxon>
        <taxon>Dacrymycetales</taxon>
        <taxon>Dacrymycetaceae</taxon>
        <taxon>Calocera</taxon>
    </lineage>
</organism>
<dbReference type="Proteomes" id="UP000076842">
    <property type="component" value="Unassembled WGS sequence"/>
</dbReference>
<accession>A0A165IAG8</accession>
<evidence type="ECO:0000313" key="2">
    <source>
        <dbReference type="EMBL" id="KZT60322.1"/>
    </source>
</evidence>
<dbReference type="AlphaFoldDB" id="A0A165IAG8"/>